<name>A0ABS5M2U9_9MICO</name>
<protein>
    <recommendedName>
        <fullName evidence="5">LPXTG cell wall anchor domain-containing protein</fullName>
    </recommendedName>
</protein>
<evidence type="ECO:0000256" key="2">
    <source>
        <dbReference type="SAM" id="Phobius"/>
    </source>
</evidence>
<organism evidence="3 4">
    <name type="scientific">Leucobacter manosquensis</name>
    <dbReference type="NCBI Taxonomy" id="2810611"/>
    <lineage>
        <taxon>Bacteria</taxon>
        <taxon>Bacillati</taxon>
        <taxon>Actinomycetota</taxon>
        <taxon>Actinomycetes</taxon>
        <taxon>Micrococcales</taxon>
        <taxon>Microbacteriaceae</taxon>
        <taxon>Leucobacter</taxon>
    </lineage>
</organism>
<keyword evidence="2" id="KW-0472">Membrane</keyword>
<evidence type="ECO:0000313" key="4">
    <source>
        <dbReference type="Proteomes" id="UP000811492"/>
    </source>
</evidence>
<dbReference type="EMBL" id="JAFEVO010000001">
    <property type="protein sequence ID" value="MBS3181487.1"/>
    <property type="molecule type" value="Genomic_DNA"/>
</dbReference>
<evidence type="ECO:0000313" key="3">
    <source>
        <dbReference type="EMBL" id="MBS3181487.1"/>
    </source>
</evidence>
<dbReference type="Proteomes" id="UP000811492">
    <property type="component" value="Unassembled WGS sequence"/>
</dbReference>
<feature type="transmembrane region" description="Helical" evidence="2">
    <location>
        <begin position="16"/>
        <end position="39"/>
    </location>
</feature>
<accession>A0ABS5M2U9</accession>
<keyword evidence="2" id="KW-0812">Transmembrane</keyword>
<reference evidence="3 4" key="1">
    <citation type="submission" date="2021-02" db="EMBL/GenBank/DDBJ databases">
        <title>Draft genome and description of Leucobacter sp nov strain Marseille-Q4368.</title>
        <authorList>
            <person name="Boxberger M."/>
            <person name="La Scola B."/>
        </authorList>
    </citation>
    <scope>NUCLEOTIDE SEQUENCE [LARGE SCALE GENOMIC DNA]</scope>
    <source>
        <strain evidence="3 4">Marseille-Q4368</strain>
    </source>
</reference>
<comment type="caution">
    <text evidence="3">The sequence shown here is derived from an EMBL/GenBank/DDBJ whole genome shotgun (WGS) entry which is preliminary data.</text>
</comment>
<gene>
    <name evidence="3" type="ORF">JSQ98_04675</name>
</gene>
<evidence type="ECO:0008006" key="5">
    <source>
        <dbReference type="Google" id="ProtNLM"/>
    </source>
</evidence>
<evidence type="ECO:0000256" key="1">
    <source>
        <dbReference type="SAM" id="MobiDB-lite"/>
    </source>
</evidence>
<proteinExistence type="predicted"/>
<keyword evidence="2" id="KW-1133">Transmembrane helix</keyword>
<dbReference type="RefSeq" id="WP_211648559.1">
    <property type="nucleotide sequence ID" value="NZ_JAFEVO010000001.1"/>
</dbReference>
<keyword evidence="4" id="KW-1185">Reference proteome</keyword>
<feature type="region of interest" description="Disordered" evidence="1">
    <location>
        <begin position="45"/>
        <end position="65"/>
    </location>
</feature>
<sequence>MLLNLDALANTGGQSVLPWVIGAAIIIVIAAALMIFAAVRKRRAAANPNPSAVPELGDPGDPTRL</sequence>